<evidence type="ECO:0000313" key="5">
    <source>
        <dbReference type="RefSeq" id="XP_016982354.1"/>
    </source>
</evidence>
<reference evidence="4" key="1">
    <citation type="journal article" date="2021" name="Elife">
        <title>Highly contiguous assemblies of 101 drosophilid genomes.</title>
        <authorList>
            <person name="Kim B.Y."/>
            <person name="Wang J.R."/>
            <person name="Miller D.E."/>
            <person name="Barmina O."/>
            <person name="Delaney E."/>
            <person name="Thompson A."/>
            <person name="Comeault A.A."/>
            <person name="Peede D."/>
            <person name="D'Agostino E.R."/>
            <person name="Pelaez J."/>
            <person name="Aguilar J.M."/>
            <person name="Haji D."/>
            <person name="Matsunaga T."/>
            <person name="Armstrong E.E."/>
            <person name="Zych M."/>
            <person name="Ogawa Y."/>
            <person name="Stamenkovic-Radak M."/>
            <person name="Jelic M."/>
            <person name="Veselinovic M.S."/>
            <person name="Tanaskovic M."/>
            <person name="Eric P."/>
            <person name="Gao J.J."/>
            <person name="Katoh T.K."/>
            <person name="Toda M.J."/>
            <person name="Watabe H."/>
            <person name="Watada M."/>
            <person name="Davis J.S."/>
            <person name="Moyle L.C."/>
            <person name="Manoli G."/>
            <person name="Bertolini E."/>
            <person name="Kostal V."/>
            <person name="Hawley R.S."/>
            <person name="Takahashi A."/>
            <person name="Jones C.D."/>
            <person name="Price D.K."/>
            <person name="Whiteman N."/>
            <person name="Kopp A."/>
            <person name="Matute D.R."/>
            <person name="Petrov D.A."/>
        </authorList>
    </citation>
    <scope>NUCLEOTIDE SEQUENCE [LARGE SCALE GENOMIC DNA]</scope>
</reference>
<reference evidence="5" key="2">
    <citation type="submission" date="2025-04" db="UniProtKB">
        <authorList>
            <consortium name="RefSeq"/>
        </authorList>
    </citation>
    <scope>IDENTIFICATION</scope>
</reference>
<dbReference type="Proteomes" id="UP001652680">
    <property type="component" value="Unassembled WGS sequence"/>
</dbReference>
<feature type="region of interest" description="Disordered" evidence="1">
    <location>
        <begin position="88"/>
        <end position="176"/>
    </location>
</feature>
<evidence type="ECO:0000256" key="1">
    <source>
        <dbReference type="SAM" id="MobiDB-lite"/>
    </source>
</evidence>
<dbReference type="RefSeq" id="XP_016982354.1">
    <property type="nucleotide sequence ID" value="XM_017126865.1"/>
</dbReference>
<feature type="region of interest" description="Disordered" evidence="1">
    <location>
        <begin position="236"/>
        <end position="318"/>
    </location>
</feature>
<dbReference type="GeneID" id="108046900"/>
<accession>A0A6P4F008</accession>
<keyword evidence="2" id="KW-0732">Signal</keyword>
<feature type="compositionally biased region" description="Low complexity" evidence="1">
    <location>
        <begin position="159"/>
        <end position="171"/>
    </location>
</feature>
<evidence type="ECO:0000256" key="2">
    <source>
        <dbReference type="SAM" id="SignalP"/>
    </source>
</evidence>
<sequence length="318" mass="34063">MWLYFVITLILAGCELSNGFWWPKTTTETREPSGPVLQHIPLTYFRTYTYQPLGPGFFGFGAAQTPLLPGGQYDPYAVTSYAAARRHDSVSRPEVTPPAGLSSASVGSSTTTSTTTTPAPTTTSTTTTTTTTTTPAPTTTSSTTTTTTTPPPPPPPPQSTSSSFSEGSTSSLMRFGEYPTYNRRLSNLYNGRPQYPYPDYFNYQSHQNLMSDQGAGGSRIQFVPCMCPVSVPSLVSSSPVATAPPHPATPATTAFKSQPVARHIESQELEADADGETENEGEEEDEEEEGEQEQGQGQEEGATKAQPETQETTSDSPA</sequence>
<name>A0A6P4F008_DRORH</name>
<protein>
    <submittedName>
        <fullName evidence="5">Uncharacterized protein DDB_G0290587</fullName>
    </submittedName>
</protein>
<proteinExistence type="predicted"/>
<evidence type="ECO:0000313" key="3">
    <source>
        <dbReference type="EnsemblMetazoa" id="XP_016982354.1"/>
    </source>
</evidence>
<keyword evidence="4" id="KW-1185">Reference proteome</keyword>
<evidence type="ECO:0000313" key="4">
    <source>
        <dbReference type="Proteomes" id="UP001652680"/>
    </source>
</evidence>
<feature type="chain" id="PRO_5028100084" evidence="2">
    <location>
        <begin position="20"/>
        <end position="318"/>
    </location>
</feature>
<gene>
    <name evidence="5" type="primary">LOC108046900</name>
    <name evidence="3" type="synonym">108046900</name>
</gene>
<feature type="compositionally biased region" description="Pro residues" evidence="1">
    <location>
        <begin position="149"/>
        <end position="158"/>
    </location>
</feature>
<feature type="compositionally biased region" description="Acidic residues" evidence="1">
    <location>
        <begin position="267"/>
        <end position="292"/>
    </location>
</feature>
<dbReference type="AlphaFoldDB" id="A0A6P4F008"/>
<reference evidence="3" key="3">
    <citation type="submission" date="2025-05" db="UniProtKB">
        <authorList>
            <consortium name="EnsemblMetazoa"/>
        </authorList>
    </citation>
    <scope>IDENTIFICATION</scope>
</reference>
<feature type="compositionally biased region" description="Low complexity" evidence="1">
    <location>
        <begin position="97"/>
        <end position="148"/>
    </location>
</feature>
<feature type="compositionally biased region" description="Polar residues" evidence="1">
    <location>
        <begin position="306"/>
        <end position="318"/>
    </location>
</feature>
<dbReference type="EnsemblMetazoa" id="XM_017126865.2">
    <property type="protein sequence ID" value="XP_016982354.1"/>
    <property type="gene ID" value="LOC108046900"/>
</dbReference>
<feature type="signal peptide" evidence="2">
    <location>
        <begin position="1"/>
        <end position="19"/>
    </location>
</feature>
<dbReference type="OrthoDB" id="7869404at2759"/>
<organism evidence="5">
    <name type="scientific">Drosophila rhopaloa</name>
    <name type="common">Fruit fly</name>
    <dbReference type="NCBI Taxonomy" id="1041015"/>
    <lineage>
        <taxon>Eukaryota</taxon>
        <taxon>Metazoa</taxon>
        <taxon>Ecdysozoa</taxon>
        <taxon>Arthropoda</taxon>
        <taxon>Hexapoda</taxon>
        <taxon>Insecta</taxon>
        <taxon>Pterygota</taxon>
        <taxon>Neoptera</taxon>
        <taxon>Endopterygota</taxon>
        <taxon>Diptera</taxon>
        <taxon>Brachycera</taxon>
        <taxon>Muscomorpha</taxon>
        <taxon>Ephydroidea</taxon>
        <taxon>Drosophilidae</taxon>
        <taxon>Drosophila</taxon>
        <taxon>Sophophora</taxon>
    </lineage>
</organism>